<dbReference type="Proteomes" id="UP000663879">
    <property type="component" value="Unassembled WGS sequence"/>
</dbReference>
<evidence type="ECO:0000313" key="11">
    <source>
        <dbReference type="EMBL" id="CAF1070107.1"/>
    </source>
</evidence>
<keyword evidence="5" id="KW-0238">DNA-binding</keyword>
<accession>A0A814LS46</accession>
<dbReference type="PROSITE" id="PS51030">
    <property type="entry name" value="NUCLEAR_REC_DBD_2"/>
    <property type="match status" value="1"/>
</dbReference>
<dbReference type="InterPro" id="IPR001628">
    <property type="entry name" value="Znf_hrmn_rcpt"/>
</dbReference>
<dbReference type="AlphaFoldDB" id="A0A814LS46"/>
<evidence type="ECO:0000256" key="3">
    <source>
        <dbReference type="ARBA" id="ARBA00022833"/>
    </source>
</evidence>
<dbReference type="Pfam" id="PF00105">
    <property type="entry name" value="zf-C4"/>
    <property type="match status" value="1"/>
</dbReference>
<keyword evidence="3" id="KW-0862">Zinc</keyword>
<feature type="compositionally biased region" description="Polar residues" evidence="9">
    <location>
        <begin position="76"/>
        <end position="87"/>
    </location>
</feature>
<feature type="domain" description="Nuclear receptor" evidence="10">
    <location>
        <begin position="127"/>
        <end position="202"/>
    </location>
</feature>
<feature type="non-terminal residue" evidence="11">
    <location>
        <position position="1"/>
    </location>
</feature>
<evidence type="ECO:0000256" key="8">
    <source>
        <dbReference type="ARBA" id="ARBA00023242"/>
    </source>
</evidence>
<keyword evidence="8" id="KW-0539">Nucleus</keyword>
<dbReference type="GO" id="GO:0043565">
    <property type="term" value="F:sequence-specific DNA binding"/>
    <property type="evidence" value="ECO:0007669"/>
    <property type="project" value="InterPro"/>
</dbReference>
<reference evidence="11" key="1">
    <citation type="submission" date="2021-02" db="EMBL/GenBank/DDBJ databases">
        <authorList>
            <person name="Nowell W R."/>
        </authorList>
    </citation>
    <scope>NUCLEOTIDE SEQUENCE</scope>
    <source>
        <strain evidence="11">Ploen Becks lab</strain>
    </source>
</reference>
<keyword evidence="6" id="KW-0804">Transcription</keyword>
<evidence type="ECO:0000256" key="1">
    <source>
        <dbReference type="ARBA" id="ARBA00022723"/>
    </source>
</evidence>
<keyword evidence="1" id="KW-0479">Metal-binding</keyword>
<evidence type="ECO:0000259" key="10">
    <source>
        <dbReference type="PROSITE" id="PS51030"/>
    </source>
</evidence>
<keyword evidence="4" id="KW-0805">Transcription regulation</keyword>
<keyword evidence="2" id="KW-0863">Zinc-finger</keyword>
<gene>
    <name evidence="11" type="ORF">OXX778_LOCUS19683</name>
</gene>
<dbReference type="GO" id="GO:0008270">
    <property type="term" value="F:zinc ion binding"/>
    <property type="evidence" value="ECO:0007669"/>
    <property type="project" value="UniProtKB-KW"/>
</dbReference>
<dbReference type="GO" id="GO:0003700">
    <property type="term" value="F:DNA-binding transcription factor activity"/>
    <property type="evidence" value="ECO:0007669"/>
    <property type="project" value="InterPro"/>
</dbReference>
<proteinExistence type="predicted"/>
<evidence type="ECO:0000256" key="9">
    <source>
        <dbReference type="SAM" id="MobiDB-lite"/>
    </source>
</evidence>
<protein>
    <recommendedName>
        <fullName evidence="10">Nuclear receptor domain-containing protein</fullName>
    </recommendedName>
</protein>
<dbReference type="SUPFAM" id="SSF57716">
    <property type="entry name" value="Glucocorticoid receptor-like (DNA-binding domain)"/>
    <property type="match status" value="1"/>
</dbReference>
<dbReference type="EMBL" id="CAJNOC010006094">
    <property type="protein sequence ID" value="CAF1070107.1"/>
    <property type="molecule type" value="Genomic_DNA"/>
</dbReference>
<evidence type="ECO:0000256" key="4">
    <source>
        <dbReference type="ARBA" id="ARBA00023015"/>
    </source>
</evidence>
<comment type="caution">
    <text evidence="11">The sequence shown here is derived from an EMBL/GenBank/DDBJ whole genome shotgun (WGS) entry which is preliminary data.</text>
</comment>
<name>A0A814LS46_9BILA</name>
<evidence type="ECO:0000256" key="5">
    <source>
        <dbReference type="ARBA" id="ARBA00023125"/>
    </source>
</evidence>
<evidence type="ECO:0000256" key="7">
    <source>
        <dbReference type="ARBA" id="ARBA00023170"/>
    </source>
</evidence>
<keyword evidence="12" id="KW-1185">Reference proteome</keyword>
<organism evidence="11 12">
    <name type="scientific">Brachionus calyciflorus</name>
    <dbReference type="NCBI Taxonomy" id="104777"/>
    <lineage>
        <taxon>Eukaryota</taxon>
        <taxon>Metazoa</taxon>
        <taxon>Spiralia</taxon>
        <taxon>Gnathifera</taxon>
        <taxon>Rotifera</taxon>
        <taxon>Eurotatoria</taxon>
        <taxon>Monogononta</taxon>
        <taxon>Pseudotrocha</taxon>
        <taxon>Ploima</taxon>
        <taxon>Brachionidae</taxon>
        <taxon>Brachionus</taxon>
    </lineage>
</organism>
<evidence type="ECO:0000256" key="2">
    <source>
        <dbReference type="ARBA" id="ARBA00022771"/>
    </source>
</evidence>
<feature type="region of interest" description="Disordered" evidence="9">
    <location>
        <begin position="70"/>
        <end position="106"/>
    </location>
</feature>
<dbReference type="SMART" id="SM00399">
    <property type="entry name" value="ZnF_C4"/>
    <property type="match status" value="1"/>
</dbReference>
<evidence type="ECO:0000256" key="6">
    <source>
        <dbReference type="ARBA" id="ARBA00023163"/>
    </source>
</evidence>
<dbReference type="InterPro" id="IPR013088">
    <property type="entry name" value="Znf_NHR/GATA"/>
</dbReference>
<keyword evidence="7" id="KW-0675">Receptor</keyword>
<dbReference type="OrthoDB" id="5850793at2759"/>
<dbReference type="Gene3D" id="3.30.50.10">
    <property type="entry name" value="Erythroid Transcription Factor GATA-1, subunit A"/>
    <property type="match status" value="1"/>
</dbReference>
<evidence type="ECO:0000313" key="12">
    <source>
        <dbReference type="Proteomes" id="UP000663879"/>
    </source>
</evidence>
<sequence length="279" mass="32864">MRLKEIKDSFCLFMRNYDRSDFSILMEFLRYLVDEFDDDPNRIYEYLKRKSRNDVFPVTTRPIEAKAAPKVRISETKQTSNETNESQIEVKEEPVSQEDQIMDDNDSETYSEIDARVQNKKSKLDVSSKCQICEWARTNNQVNGANVCINCRSFFLRNYTFRNMLKCDSNEGCKDFSKRTSCKKCRFRKCLMVGLKLGSKAHRRRKASNLNIEGAKCTCCKTSDHTVRTHYGSLMCSRCFQWYANYKHNTKRIPKLKCFSIDTEFENRCVELPDFDIIK</sequence>